<accession>A0A172JGE3</accession>
<name>A0A172JGE3_9CAUD</name>
<dbReference type="Proteomes" id="UP000202940">
    <property type="component" value="Segment"/>
</dbReference>
<proteinExistence type="predicted"/>
<protein>
    <submittedName>
        <fullName evidence="1">Uncharacterized protein</fullName>
    </submittedName>
</protein>
<keyword evidence="2" id="KW-1185">Reference proteome</keyword>
<dbReference type="RefSeq" id="YP_009279776.1">
    <property type="nucleotide sequence ID" value="NC_031018.1"/>
</dbReference>
<dbReference type="GeneID" id="29062702"/>
<dbReference type="OrthoDB" id="40942at10239"/>
<sequence>MRRTGSLTATVWLLCFRRSWSLTLRATTGDLPMRFASMMRT</sequence>
<reference evidence="1 2" key="1">
    <citation type="submission" date="2016-02" db="EMBL/GenBank/DDBJ databases">
        <title>Characterization of five Podoviridae phages infecting Citrobacter freundii.</title>
        <authorList>
            <person name="Hamdi S."/>
            <person name="Rousseau G.M."/>
            <person name="Labrie S.J."/>
            <person name="Saied Kourda R."/>
            <person name="Tremblay D.M."/>
            <person name="Moineau S."/>
            <person name="Ben Slama K."/>
        </authorList>
    </citation>
    <scope>NUCLEOTIDE SEQUENCE [LARGE SCALE GENOMIC DNA]</scope>
</reference>
<organism evidence="1 2">
    <name type="scientific">Citrobacter phage SH4</name>
    <dbReference type="NCBI Taxonomy" id="1805467"/>
    <lineage>
        <taxon>Viruses</taxon>
        <taxon>Duplodnaviria</taxon>
        <taxon>Heunggongvirae</taxon>
        <taxon>Uroviricota</taxon>
        <taxon>Caudoviricetes</taxon>
        <taxon>Autographivirales</taxon>
        <taxon>Autotranscriptaviridae</taxon>
        <taxon>Studiervirinae</taxon>
        <taxon>Kayfunavirus</taxon>
        <taxon>Kayfunavirus SH4</taxon>
    </lineage>
</organism>
<dbReference type="KEGG" id="vg:29062702"/>
<evidence type="ECO:0000313" key="1">
    <source>
        <dbReference type="EMBL" id="AMR59572.1"/>
    </source>
</evidence>
<gene>
    <name evidence="1" type="ORF">sh4_0046</name>
</gene>
<dbReference type="EMBL" id="KU687350">
    <property type="protein sequence ID" value="AMR59572.1"/>
    <property type="molecule type" value="Genomic_DNA"/>
</dbReference>
<evidence type="ECO:0000313" key="2">
    <source>
        <dbReference type="Proteomes" id="UP000202940"/>
    </source>
</evidence>